<name>A0A6M0S8R1_9CYAN</name>
<protein>
    <recommendedName>
        <fullName evidence="3">Glyoxalase-like domain-containing protein</fullName>
    </recommendedName>
</protein>
<dbReference type="Proteomes" id="UP000473574">
    <property type="component" value="Unassembled WGS sequence"/>
</dbReference>
<evidence type="ECO:0008006" key="3">
    <source>
        <dbReference type="Google" id="ProtNLM"/>
    </source>
</evidence>
<comment type="caution">
    <text evidence="1">The sequence shown here is derived from an EMBL/GenBank/DDBJ whole genome shotgun (WGS) entry which is preliminary data.</text>
</comment>
<accession>A0A6M0S8R1</accession>
<organism evidence="1 2">
    <name type="scientific">Adonisia turfae CCMR0082</name>
    <dbReference type="NCBI Taxonomy" id="2304604"/>
    <lineage>
        <taxon>Bacteria</taxon>
        <taxon>Bacillati</taxon>
        <taxon>Cyanobacteriota</taxon>
        <taxon>Adonisia</taxon>
        <taxon>Adonisia turfae</taxon>
    </lineage>
</organism>
<dbReference type="RefSeq" id="WP_163665482.1">
    <property type="nucleotide sequence ID" value="NZ_QZCE01000002.1"/>
</dbReference>
<sequence length="238" mass="27035">MILDHIVVHVESLEEINTLKAELDRLDIPFEPTWGKAAKGFQVSNIWVGQQYFEIVNILSSNNLWQPQWAARHAQGERGVYCVFFKVNEDIHQLYKNLKGANILVNEPERTCFKWMFGLLEKKLPWRFMLLPKIPGTRIELGIIQYDKGAEKKYAPFMVPNTKDKGIVGLRSACIYTDQVDEADAYLEEVGRLVNQTVPIQLNKQVGSAPDLVLELQAELDADVKFSGFNVSNVAVVS</sequence>
<evidence type="ECO:0000313" key="1">
    <source>
        <dbReference type="EMBL" id="NEZ64874.1"/>
    </source>
</evidence>
<dbReference type="AlphaFoldDB" id="A0A6M0S8R1"/>
<evidence type="ECO:0000313" key="2">
    <source>
        <dbReference type="Proteomes" id="UP000473574"/>
    </source>
</evidence>
<gene>
    <name evidence="1" type="ORF">D0962_19125</name>
</gene>
<proteinExistence type="predicted"/>
<dbReference type="EMBL" id="QZCE01000002">
    <property type="protein sequence ID" value="NEZ64874.1"/>
    <property type="molecule type" value="Genomic_DNA"/>
</dbReference>
<reference evidence="1 2" key="1">
    <citation type="journal article" date="2020" name="Microb. Ecol.">
        <title>Ecogenomics of the Marine Benthic Filamentous Cyanobacterium Adonisia.</title>
        <authorList>
            <person name="Walter J.M."/>
            <person name="Coutinho F.H."/>
            <person name="Leomil L."/>
            <person name="Hargreaves P.I."/>
            <person name="Campeao M.E."/>
            <person name="Vieira V.V."/>
            <person name="Silva B.S."/>
            <person name="Fistarol G.O."/>
            <person name="Salomon P.S."/>
            <person name="Sawabe T."/>
            <person name="Mino S."/>
            <person name="Hosokawa M."/>
            <person name="Miyashita H."/>
            <person name="Maruyama F."/>
            <person name="van Verk M.C."/>
            <person name="Dutilh B.E."/>
            <person name="Thompson C.C."/>
            <person name="Thompson F.L."/>
        </authorList>
    </citation>
    <scope>NUCLEOTIDE SEQUENCE [LARGE SCALE GENOMIC DNA]</scope>
    <source>
        <strain evidence="1 2">CCMR0082</strain>
    </source>
</reference>